<sequence>MARLVEVRGGVLHRIRFSGEGVGNPYPIGCCLWGIVYGWPDVEWSRIGTERVQNGQYRPCCGYQNSFSPQHTFILDGNKKQLAADYLLAFDLGPIAKWGLECTATHIPVTPSSCETTHLSIYAIGDVATYPRKNKADLARFWRGCYGSTYHLSACVPQYGPKLSPIIWAMRRQ</sequence>
<dbReference type="Gene3D" id="3.50.50.60">
    <property type="entry name" value="FAD/NAD(P)-binding domain"/>
    <property type="match status" value="1"/>
</dbReference>
<protein>
    <submittedName>
        <fullName evidence="1">Ferredoxin--NADP reductase</fullName>
        <ecNumber evidence="1">1.18.1.2</ecNumber>
    </submittedName>
</protein>
<name>A0A7H1NR03_9PROT</name>
<dbReference type="EMBL" id="CP060244">
    <property type="protein sequence ID" value="QNT78213.1"/>
    <property type="molecule type" value="Genomic_DNA"/>
</dbReference>
<dbReference type="AlphaFoldDB" id="A0A7H1NR03"/>
<reference evidence="1 2" key="1">
    <citation type="submission" date="2020-08" db="EMBL/GenBank/DDBJ databases">
        <title>Complete genome sequence of Entomobacter blattae G55GP.</title>
        <authorList>
            <person name="Poehlein A."/>
            <person name="Guzman J."/>
            <person name="Daniel R."/>
            <person name="Vilcinskas A."/>
        </authorList>
    </citation>
    <scope>NUCLEOTIDE SEQUENCE [LARGE SCALE GENOMIC DNA]</scope>
    <source>
        <strain evidence="1 2">G55GP</strain>
    </source>
</reference>
<organism evidence="1 2">
    <name type="scientific">Entomobacter blattae</name>
    <dbReference type="NCBI Taxonomy" id="2762277"/>
    <lineage>
        <taxon>Bacteria</taxon>
        <taxon>Pseudomonadati</taxon>
        <taxon>Pseudomonadota</taxon>
        <taxon>Alphaproteobacteria</taxon>
        <taxon>Acetobacterales</taxon>
        <taxon>Acetobacteraceae</taxon>
        <taxon>Entomobacter</taxon>
    </lineage>
</organism>
<proteinExistence type="predicted"/>
<accession>A0A7H1NR03</accession>
<evidence type="ECO:0000313" key="2">
    <source>
        <dbReference type="Proteomes" id="UP000516349"/>
    </source>
</evidence>
<dbReference type="SUPFAM" id="SSF51905">
    <property type="entry name" value="FAD/NAD(P)-binding domain"/>
    <property type="match status" value="1"/>
</dbReference>
<keyword evidence="1" id="KW-0560">Oxidoreductase</keyword>
<dbReference type="InterPro" id="IPR036188">
    <property type="entry name" value="FAD/NAD-bd_sf"/>
</dbReference>
<dbReference type="Proteomes" id="UP000516349">
    <property type="component" value="Chromosome"/>
</dbReference>
<dbReference type="GO" id="GO:0004324">
    <property type="term" value="F:ferredoxin-NADP+ reductase activity"/>
    <property type="evidence" value="ECO:0007669"/>
    <property type="project" value="UniProtKB-EC"/>
</dbReference>
<dbReference type="KEGG" id="ebla:JGUZn3_09830"/>
<evidence type="ECO:0000313" key="1">
    <source>
        <dbReference type="EMBL" id="QNT78213.1"/>
    </source>
</evidence>
<gene>
    <name evidence="1" type="ORF">JGUZn3_09830</name>
</gene>
<keyword evidence="2" id="KW-1185">Reference proteome</keyword>
<dbReference type="EC" id="1.18.1.2" evidence="1"/>